<gene>
    <name evidence="1" type="ORF">GN299_24745</name>
</gene>
<evidence type="ECO:0000313" key="1">
    <source>
        <dbReference type="EMBL" id="KAF0252194.1"/>
    </source>
</evidence>
<evidence type="ECO:0000313" key="2">
    <source>
        <dbReference type="Proteomes" id="UP000442695"/>
    </source>
</evidence>
<dbReference type="EMBL" id="WOWR01000045">
    <property type="protein sequence ID" value="KAF0252194.1"/>
    <property type="molecule type" value="Genomic_DNA"/>
</dbReference>
<reference evidence="1 2" key="1">
    <citation type="submission" date="2019-12" db="EMBL/GenBank/DDBJ databases">
        <authorList>
            <person name="Woiski C."/>
        </authorList>
    </citation>
    <scope>NUCLEOTIDE SEQUENCE [LARGE SCALE GENOMIC DNA]</scope>
    <source>
        <strain evidence="1 2">BOE100</strain>
    </source>
</reference>
<proteinExistence type="predicted"/>
<organism evidence="1 2">
    <name type="scientific">Pseudomonas putida</name>
    <name type="common">Arthrobacter siderocapsulatus</name>
    <dbReference type="NCBI Taxonomy" id="303"/>
    <lineage>
        <taxon>Bacteria</taxon>
        <taxon>Pseudomonadati</taxon>
        <taxon>Pseudomonadota</taxon>
        <taxon>Gammaproteobacteria</taxon>
        <taxon>Pseudomonadales</taxon>
        <taxon>Pseudomonadaceae</taxon>
        <taxon>Pseudomonas</taxon>
    </lineage>
</organism>
<dbReference type="AlphaFoldDB" id="A0A379L0M0"/>
<accession>A0A379L0M0</accession>
<sequence length="150" mass="16711">MFRTDDNDLAGLPGMFGHGLAHWHAVTRILRKHWFHLSVVMVGEGKGHEFELMVNDELKLQQVLQAQGDEVYVKDIQVVTPANMNGTGAWQMEKVSKLAIGDDQDRDAVCVVTVNGGAVYHDSYRSNLDVASLTNMRVLYDALSAKRSLQ</sequence>
<dbReference type="Proteomes" id="UP000442695">
    <property type="component" value="Unassembled WGS sequence"/>
</dbReference>
<comment type="caution">
    <text evidence="1">The sequence shown here is derived from an EMBL/GenBank/DDBJ whole genome shotgun (WGS) entry which is preliminary data.</text>
</comment>
<dbReference type="RefSeq" id="WP_041505928.1">
    <property type="nucleotide sequence ID" value="NZ_UGUZ01000001.1"/>
</dbReference>
<name>A0A379L0M0_PSEPU</name>
<protein>
    <submittedName>
        <fullName evidence="1">Uncharacterized protein</fullName>
    </submittedName>
</protein>